<name>A0A421FPU4_9STRA</name>
<reference evidence="7 8" key="1">
    <citation type="submission" date="2018-07" db="EMBL/GenBank/DDBJ databases">
        <title>Genome sequencing of oomycete isolates from Chile give support for New Zealand origin for Phytophthora kernoviae and make available the first Nothophytophthora sp. genome.</title>
        <authorList>
            <person name="Studholme D.J."/>
            <person name="Sanfuentes E."/>
            <person name="Panda P."/>
            <person name="Hill R."/>
            <person name="Sambles C."/>
            <person name="Grant M."/>
            <person name="Williams N.M."/>
            <person name="Mcdougal R.L."/>
        </authorList>
    </citation>
    <scope>NUCLEOTIDE SEQUENCE [LARGE SCALE GENOMIC DNA]</scope>
    <source>
        <strain evidence="7">Chile7</strain>
    </source>
</reference>
<feature type="region of interest" description="Disordered" evidence="6">
    <location>
        <begin position="76"/>
        <end position="95"/>
    </location>
</feature>
<keyword evidence="5" id="KW-0966">Cell projection</keyword>
<evidence type="ECO:0000313" key="8">
    <source>
        <dbReference type="Proteomes" id="UP000284657"/>
    </source>
</evidence>
<comment type="subcellular location">
    <subcellularLocation>
        <location evidence="1">Cell projection</location>
        <location evidence="1">Cilium</location>
    </subcellularLocation>
</comment>
<dbReference type="EMBL" id="MBAD02002319">
    <property type="protein sequence ID" value="RLN48377.1"/>
    <property type="molecule type" value="Genomic_DNA"/>
</dbReference>
<dbReference type="InterPro" id="IPR050576">
    <property type="entry name" value="Cilia_flagella_integrity"/>
</dbReference>
<evidence type="ECO:0000256" key="4">
    <source>
        <dbReference type="ARBA" id="ARBA00023069"/>
    </source>
</evidence>
<evidence type="ECO:0000256" key="6">
    <source>
        <dbReference type="SAM" id="MobiDB-lite"/>
    </source>
</evidence>
<evidence type="ECO:0000256" key="3">
    <source>
        <dbReference type="ARBA" id="ARBA00022737"/>
    </source>
</evidence>
<feature type="compositionally biased region" description="Acidic residues" evidence="6">
    <location>
        <begin position="27"/>
        <end position="36"/>
    </location>
</feature>
<dbReference type="Proteomes" id="UP000284657">
    <property type="component" value="Unassembled WGS sequence"/>
</dbReference>
<dbReference type="InterPro" id="IPR032675">
    <property type="entry name" value="LRR_dom_sf"/>
</dbReference>
<dbReference type="Pfam" id="PF12799">
    <property type="entry name" value="LRR_4"/>
    <property type="match status" value="1"/>
</dbReference>
<feature type="region of interest" description="Disordered" evidence="6">
    <location>
        <begin position="17"/>
        <end position="36"/>
    </location>
</feature>
<sequence>MASRDKRWLASLGLKSSRNAQLSCSTEDGDDKEQVDPDTEMAALDEQMVGLAMKTPIVNERPVRLTMKLIRESVRLSKKTKRRTRSSEEKEKKEEEREIEALLAKKVLRLDWYDISKIENLDAFTHVEELYLQYNLIETIDGLDDHDQLTFLALAGNRIREVKNLKHLNNLKFLDLSMNYIEDFELSEFPKSLRILRLAGNPFIRHMPSYAHLFFERIPDLVQVDQFRRTGATLSIDFTSDATPSSAASSADSSSTIAHASITPLPTPNSPMDEYRALQVEVELPQHEQEFQEKRESIESEIKAEFSLADYEKQRRTYVVLSYLA</sequence>
<keyword evidence="2" id="KW-0433">Leucine-rich repeat</keyword>
<organism evidence="7 8">
    <name type="scientific">Phytophthora kernoviae</name>
    <dbReference type="NCBI Taxonomy" id="325452"/>
    <lineage>
        <taxon>Eukaryota</taxon>
        <taxon>Sar</taxon>
        <taxon>Stramenopiles</taxon>
        <taxon>Oomycota</taxon>
        <taxon>Peronosporomycetes</taxon>
        <taxon>Peronosporales</taxon>
        <taxon>Peronosporaceae</taxon>
        <taxon>Phytophthora</taxon>
    </lineage>
</organism>
<evidence type="ECO:0000256" key="1">
    <source>
        <dbReference type="ARBA" id="ARBA00004138"/>
    </source>
</evidence>
<feature type="compositionally biased region" description="Basic and acidic residues" evidence="6">
    <location>
        <begin position="85"/>
        <end position="95"/>
    </location>
</feature>
<evidence type="ECO:0000256" key="2">
    <source>
        <dbReference type="ARBA" id="ARBA00022614"/>
    </source>
</evidence>
<accession>A0A421FPU4</accession>
<dbReference type="AlphaFoldDB" id="A0A421FPU4"/>
<keyword evidence="4" id="KW-0969">Cilium</keyword>
<evidence type="ECO:0008006" key="9">
    <source>
        <dbReference type="Google" id="ProtNLM"/>
    </source>
</evidence>
<evidence type="ECO:0000256" key="5">
    <source>
        <dbReference type="ARBA" id="ARBA00023273"/>
    </source>
</evidence>
<dbReference type="PANTHER" id="PTHR45973">
    <property type="entry name" value="PROTEIN PHOSPHATASE 1 REGULATORY SUBUNIT SDS22-RELATED"/>
    <property type="match status" value="1"/>
</dbReference>
<dbReference type="SUPFAM" id="SSF52058">
    <property type="entry name" value="L domain-like"/>
    <property type="match status" value="1"/>
</dbReference>
<dbReference type="InterPro" id="IPR001611">
    <property type="entry name" value="Leu-rich_rpt"/>
</dbReference>
<proteinExistence type="predicted"/>
<keyword evidence="3" id="KW-0677">Repeat</keyword>
<evidence type="ECO:0000313" key="7">
    <source>
        <dbReference type="EMBL" id="RLN48377.1"/>
    </source>
</evidence>
<dbReference type="InterPro" id="IPR025875">
    <property type="entry name" value="Leu-rich_rpt_4"/>
</dbReference>
<dbReference type="SMART" id="SM00365">
    <property type="entry name" value="LRR_SD22"/>
    <property type="match status" value="3"/>
</dbReference>
<comment type="caution">
    <text evidence="7">The sequence shown here is derived from an EMBL/GenBank/DDBJ whole genome shotgun (WGS) entry which is preliminary data.</text>
</comment>
<dbReference type="PROSITE" id="PS51450">
    <property type="entry name" value="LRR"/>
    <property type="match status" value="2"/>
</dbReference>
<gene>
    <name evidence="7" type="ORF">BBJ29_008773</name>
</gene>
<feature type="compositionally biased region" description="Polar residues" evidence="6">
    <location>
        <begin position="17"/>
        <end position="26"/>
    </location>
</feature>
<dbReference type="Gene3D" id="3.80.10.10">
    <property type="entry name" value="Ribonuclease Inhibitor"/>
    <property type="match status" value="1"/>
</dbReference>
<dbReference type="PANTHER" id="PTHR45973:SF9">
    <property type="entry name" value="LEUCINE-RICH REPEAT-CONTAINING PROTEIN 46"/>
    <property type="match status" value="1"/>
</dbReference>
<protein>
    <recommendedName>
        <fullName evidence="9">U2A'/phosphoprotein 32 family A C-terminal domain-containing protein</fullName>
    </recommendedName>
</protein>